<reference evidence="1 2" key="1">
    <citation type="submission" date="2015-11" db="EMBL/GenBank/DDBJ databases">
        <title>Genomic analysis of 38 Legionella species identifies large and diverse effector repertoires.</title>
        <authorList>
            <person name="Burstein D."/>
            <person name="Amaro F."/>
            <person name="Zusman T."/>
            <person name="Lifshitz Z."/>
            <person name="Cohen O."/>
            <person name="Gilbert J.A."/>
            <person name="Pupko T."/>
            <person name="Shuman H.A."/>
            <person name="Segal G."/>
        </authorList>
    </citation>
    <scope>NUCLEOTIDE SEQUENCE [LARGE SCALE GENOMIC DNA]</scope>
    <source>
        <strain evidence="1 2">SC-63-C7</strain>
    </source>
</reference>
<evidence type="ECO:0000313" key="2">
    <source>
        <dbReference type="Proteomes" id="UP000054703"/>
    </source>
</evidence>
<accession>A0A0W0ZFG9</accession>
<dbReference type="PATRIC" id="fig|45074.5.peg.373"/>
<dbReference type="AlphaFoldDB" id="A0A0W0ZFG9"/>
<proteinExistence type="predicted"/>
<dbReference type="RefSeq" id="WP_058512833.1">
    <property type="nucleotide sequence ID" value="NZ_CAAAIH010000051.1"/>
</dbReference>
<dbReference type="STRING" id="45074.Lsan_0353"/>
<dbReference type="EMBL" id="LNYU01000007">
    <property type="protein sequence ID" value="KTD67558.1"/>
    <property type="molecule type" value="Genomic_DNA"/>
</dbReference>
<dbReference type="OrthoDB" id="5635690at2"/>
<protein>
    <submittedName>
        <fullName evidence="1">Uncharacterized protein</fullName>
    </submittedName>
</protein>
<dbReference type="Proteomes" id="UP000054703">
    <property type="component" value="Unassembled WGS sequence"/>
</dbReference>
<comment type="caution">
    <text evidence="1">The sequence shown here is derived from an EMBL/GenBank/DDBJ whole genome shotgun (WGS) entry which is preliminary data.</text>
</comment>
<name>A0A0W0ZFG9_9GAMM</name>
<organism evidence="1 2">
    <name type="scientific">Legionella santicrucis</name>
    <dbReference type="NCBI Taxonomy" id="45074"/>
    <lineage>
        <taxon>Bacteria</taxon>
        <taxon>Pseudomonadati</taxon>
        <taxon>Pseudomonadota</taxon>
        <taxon>Gammaproteobacteria</taxon>
        <taxon>Legionellales</taxon>
        <taxon>Legionellaceae</taxon>
        <taxon>Legionella</taxon>
    </lineage>
</organism>
<gene>
    <name evidence="1" type="ORF">Lsan_0353</name>
</gene>
<sequence length="69" mass="7675">MVKNKHGKTVLERTVSNPGCLKVALELLPENQRLEAVMIQNIDGNTVTSYGCYESWELKGHSSVIACRN</sequence>
<keyword evidence="2" id="KW-1185">Reference proteome</keyword>
<evidence type="ECO:0000313" key="1">
    <source>
        <dbReference type="EMBL" id="KTD67558.1"/>
    </source>
</evidence>